<dbReference type="InterPro" id="IPR001647">
    <property type="entry name" value="HTH_TetR"/>
</dbReference>
<dbReference type="Pfam" id="PF00440">
    <property type="entry name" value="TetR_N"/>
    <property type="match status" value="1"/>
</dbReference>
<keyword evidence="2 4" id="KW-0238">DNA-binding</keyword>
<dbReference type="PROSITE" id="PS50977">
    <property type="entry name" value="HTH_TETR_2"/>
    <property type="match status" value="1"/>
</dbReference>
<organism evidence="7 8">
    <name type="scientific">Nonomuraea harbinensis</name>
    <dbReference type="NCBI Taxonomy" id="1286938"/>
    <lineage>
        <taxon>Bacteria</taxon>
        <taxon>Bacillati</taxon>
        <taxon>Actinomycetota</taxon>
        <taxon>Actinomycetes</taxon>
        <taxon>Streptosporangiales</taxon>
        <taxon>Streptosporangiaceae</taxon>
        <taxon>Nonomuraea</taxon>
    </lineage>
</organism>
<evidence type="ECO:0000256" key="2">
    <source>
        <dbReference type="ARBA" id="ARBA00023125"/>
    </source>
</evidence>
<comment type="caution">
    <text evidence="7">The sequence shown here is derived from an EMBL/GenBank/DDBJ whole genome shotgun (WGS) entry which is preliminary data.</text>
</comment>
<name>A0ABW1C795_9ACTN</name>
<dbReference type="InterPro" id="IPR050109">
    <property type="entry name" value="HTH-type_TetR-like_transc_reg"/>
</dbReference>
<keyword evidence="3" id="KW-0804">Transcription</keyword>
<dbReference type="EMBL" id="JBHSNW010000026">
    <property type="protein sequence ID" value="MFC5820688.1"/>
    <property type="molecule type" value="Genomic_DNA"/>
</dbReference>
<feature type="domain" description="HTH tetR-type" evidence="6">
    <location>
        <begin position="6"/>
        <end position="65"/>
    </location>
</feature>
<keyword evidence="1" id="KW-0805">Transcription regulation</keyword>
<dbReference type="InterPro" id="IPR049445">
    <property type="entry name" value="TetR_SbtR-like_C"/>
</dbReference>
<proteinExistence type="predicted"/>
<feature type="region of interest" description="Disordered" evidence="5">
    <location>
        <begin position="179"/>
        <end position="214"/>
    </location>
</feature>
<evidence type="ECO:0000256" key="3">
    <source>
        <dbReference type="ARBA" id="ARBA00023163"/>
    </source>
</evidence>
<dbReference type="RefSeq" id="WP_219546860.1">
    <property type="nucleotide sequence ID" value="NZ_JAHKRN010000029.1"/>
</dbReference>
<evidence type="ECO:0000259" key="6">
    <source>
        <dbReference type="PROSITE" id="PS50977"/>
    </source>
</evidence>
<feature type="DNA-binding region" description="H-T-H motif" evidence="4">
    <location>
        <begin position="28"/>
        <end position="47"/>
    </location>
</feature>
<evidence type="ECO:0000256" key="1">
    <source>
        <dbReference type="ARBA" id="ARBA00023015"/>
    </source>
</evidence>
<dbReference type="Proteomes" id="UP001596096">
    <property type="component" value="Unassembled WGS sequence"/>
</dbReference>
<dbReference type="PANTHER" id="PTHR30055">
    <property type="entry name" value="HTH-TYPE TRANSCRIPTIONAL REGULATOR RUTR"/>
    <property type="match status" value="1"/>
</dbReference>
<evidence type="ECO:0000256" key="4">
    <source>
        <dbReference type="PROSITE-ProRule" id="PRU00335"/>
    </source>
</evidence>
<sequence length="214" mass="23370">MRKDALHNRERLLEAARQLFADRGLEVPLEEIARRAEVSIGTLYNRFPSRDDLVEAVFADRVAAVRELAERSLAADDPWEGFVAFLTGVCELQSVDLGYNDLAVRSMGADTREGDALMRRIVARAQEAGMLRLDVTLEDMAFVIWGVAGTVRATFRTVPGAWRRHLALTLDGLRAGAAHPLPVPPMTTTQTEKALGGCDQGASAQGTRGRQRGG</sequence>
<protein>
    <submittedName>
        <fullName evidence="7">TetR/AcrR family transcriptional regulator</fullName>
    </submittedName>
</protein>
<evidence type="ECO:0000256" key="5">
    <source>
        <dbReference type="SAM" id="MobiDB-lite"/>
    </source>
</evidence>
<evidence type="ECO:0000313" key="7">
    <source>
        <dbReference type="EMBL" id="MFC5820688.1"/>
    </source>
</evidence>
<dbReference type="Pfam" id="PF21597">
    <property type="entry name" value="TetR_C_43"/>
    <property type="match status" value="1"/>
</dbReference>
<accession>A0ABW1C795</accession>
<evidence type="ECO:0000313" key="8">
    <source>
        <dbReference type="Proteomes" id="UP001596096"/>
    </source>
</evidence>
<reference evidence="8" key="1">
    <citation type="journal article" date="2019" name="Int. J. Syst. Evol. Microbiol.">
        <title>The Global Catalogue of Microorganisms (GCM) 10K type strain sequencing project: providing services to taxonomists for standard genome sequencing and annotation.</title>
        <authorList>
            <consortium name="The Broad Institute Genomics Platform"/>
            <consortium name="The Broad Institute Genome Sequencing Center for Infectious Disease"/>
            <person name="Wu L."/>
            <person name="Ma J."/>
        </authorList>
    </citation>
    <scope>NUCLEOTIDE SEQUENCE [LARGE SCALE GENOMIC DNA]</scope>
    <source>
        <strain evidence="8">CGMCC 4.7106</strain>
    </source>
</reference>
<keyword evidence="8" id="KW-1185">Reference proteome</keyword>
<gene>
    <name evidence="7" type="ORF">ACFPUY_36805</name>
</gene>
<dbReference type="PANTHER" id="PTHR30055:SF234">
    <property type="entry name" value="HTH-TYPE TRANSCRIPTIONAL REGULATOR BETI"/>
    <property type="match status" value="1"/>
</dbReference>